<name>A0AB34K2T6_PRYPA</name>
<dbReference type="Pfam" id="PF19031">
    <property type="entry name" value="Intu_longin_1"/>
    <property type="match status" value="1"/>
</dbReference>
<gene>
    <name evidence="5" type="ORF">AB1Y20_016163</name>
</gene>
<dbReference type="PANTHER" id="PTHR13056">
    <property type="entry name" value="VACUOLAR FUSION PROTEIN CCZ1 HOMOLOG-RELATED"/>
    <property type="match status" value="1"/>
</dbReference>
<feature type="compositionally biased region" description="Low complexity" evidence="2">
    <location>
        <begin position="97"/>
        <end position="112"/>
    </location>
</feature>
<proteinExistence type="inferred from homology"/>
<evidence type="ECO:0000313" key="5">
    <source>
        <dbReference type="EMBL" id="KAL1527498.1"/>
    </source>
</evidence>
<feature type="domain" description="CCZ1/INTU/HSP4 first Longin" evidence="3">
    <location>
        <begin position="3"/>
        <end position="118"/>
    </location>
</feature>
<dbReference type="Pfam" id="PF19033">
    <property type="entry name" value="Intu_longin_3"/>
    <property type="match status" value="1"/>
</dbReference>
<keyword evidence="6" id="KW-1185">Reference proteome</keyword>
<dbReference type="EMBL" id="JBGBPQ010000003">
    <property type="protein sequence ID" value="KAL1527498.1"/>
    <property type="molecule type" value="Genomic_DNA"/>
</dbReference>
<comment type="caution">
    <text evidence="5">The sequence shown here is derived from an EMBL/GenBank/DDBJ whole genome shotgun (WGS) entry which is preliminary data.</text>
</comment>
<dbReference type="AlphaFoldDB" id="A0AB34K2T6"/>
<dbReference type="InterPro" id="IPR013176">
    <property type="entry name" value="Ccz1"/>
</dbReference>
<evidence type="ECO:0000259" key="4">
    <source>
        <dbReference type="Pfam" id="PF19033"/>
    </source>
</evidence>
<comment type="similarity">
    <text evidence="1">Belongs to the CCZ1 family.</text>
</comment>
<dbReference type="InterPro" id="IPR043989">
    <property type="entry name" value="CCZ1/INTU/HSP4_longin_3"/>
</dbReference>
<feature type="region of interest" description="Disordered" evidence="2">
    <location>
        <begin position="93"/>
        <end position="118"/>
    </location>
</feature>
<evidence type="ECO:0008006" key="7">
    <source>
        <dbReference type="Google" id="ProtNLM"/>
    </source>
</evidence>
<protein>
    <recommendedName>
        <fullName evidence="7">CCZ1/INTU/HSP4 first Longin domain-containing protein</fullName>
    </recommendedName>
</protein>
<dbReference type="PANTHER" id="PTHR13056:SF0">
    <property type="entry name" value="VACUOLAR FUSION PROTEIN CCZ1 HOMOLOG-RELATED"/>
    <property type="match status" value="1"/>
</dbReference>
<evidence type="ECO:0000256" key="2">
    <source>
        <dbReference type="SAM" id="MobiDB-lite"/>
    </source>
</evidence>
<dbReference type="GO" id="GO:0035658">
    <property type="term" value="C:Mon1-Ccz1 complex"/>
    <property type="evidence" value="ECO:0007669"/>
    <property type="project" value="InterPro"/>
</dbReference>
<evidence type="ECO:0000256" key="1">
    <source>
        <dbReference type="ARBA" id="ARBA00005352"/>
    </source>
</evidence>
<dbReference type="Proteomes" id="UP001515480">
    <property type="component" value="Unassembled WGS sequence"/>
</dbReference>
<evidence type="ECO:0000313" key="6">
    <source>
        <dbReference type="Proteomes" id="UP001515480"/>
    </source>
</evidence>
<sequence length="522" mass="57814">MEKVYVFNPSLGGEDTAERKVLFFHPASTPVSEQVNSVGLCEALTNFTRTFGPTSSSSEPLTLHTQQRRHVFFEAEAGIWFAVVSRNAALPKSASRGSSATTAEPAGAAPAEPSEEELQDSTLHALLRRVYEGVQLACGQLSLIAAERGWEGLRRLLAAVMRPYLQIMLSQGEDETARLDVLDTFDGMSFLPIDSLLYLKVQMALNQLLTHQPNVVHTALFFEGQLVYSSLSRGGTQQLHRLVTKMMGGPATKKPEPLPDLSRAADEEHLFALVHALRHSAKPSALPAGRFVCGAGDLLQDDRSAVRVPLVHVEVRRRAGGETEPGPPENRPGEPSMHLEKGEADLEAFRLVVFELQQSVVVMLLDDKPPLWSRPLWFQEVASLVVEELQPVAALLAEQHSRLQAVDEPYRYVYLNQMNLAVKAAPPPKSRQQDTIGKLALSHTVKVIMNRTRSDFLEGHVREVVLKLPSSSEGWFVGRISNGRELYMLTDSKVASMSEVHQELQALRARNFFNIFTTSFLD</sequence>
<evidence type="ECO:0000259" key="3">
    <source>
        <dbReference type="Pfam" id="PF19031"/>
    </source>
</evidence>
<feature type="region of interest" description="Disordered" evidence="2">
    <location>
        <begin position="317"/>
        <end position="338"/>
    </location>
</feature>
<organism evidence="5 6">
    <name type="scientific">Prymnesium parvum</name>
    <name type="common">Toxic golden alga</name>
    <dbReference type="NCBI Taxonomy" id="97485"/>
    <lineage>
        <taxon>Eukaryota</taxon>
        <taxon>Haptista</taxon>
        <taxon>Haptophyta</taxon>
        <taxon>Prymnesiophyceae</taxon>
        <taxon>Prymnesiales</taxon>
        <taxon>Prymnesiaceae</taxon>
        <taxon>Prymnesium</taxon>
    </lineage>
</organism>
<feature type="domain" description="CCZ1/INTU/HPS4 third Longin" evidence="4">
    <location>
        <begin position="407"/>
        <end position="505"/>
    </location>
</feature>
<accession>A0AB34K2T6</accession>
<dbReference type="GO" id="GO:0016192">
    <property type="term" value="P:vesicle-mediated transport"/>
    <property type="evidence" value="ECO:0007669"/>
    <property type="project" value="InterPro"/>
</dbReference>
<reference evidence="5 6" key="1">
    <citation type="journal article" date="2024" name="Science">
        <title>Giant polyketide synthase enzymes in the biosynthesis of giant marine polyether toxins.</title>
        <authorList>
            <person name="Fallon T.R."/>
            <person name="Shende V.V."/>
            <person name="Wierzbicki I.H."/>
            <person name="Pendleton A.L."/>
            <person name="Watervoot N.F."/>
            <person name="Auber R.P."/>
            <person name="Gonzalez D.J."/>
            <person name="Wisecaver J.H."/>
            <person name="Moore B.S."/>
        </authorList>
    </citation>
    <scope>NUCLEOTIDE SEQUENCE [LARGE SCALE GENOMIC DNA]</scope>
    <source>
        <strain evidence="5 6">12B1</strain>
    </source>
</reference>
<dbReference type="InterPro" id="IPR043987">
    <property type="entry name" value="CCZ1/INTU/HSP4_longin_1"/>
</dbReference>